<evidence type="ECO:0000313" key="4">
    <source>
        <dbReference type="Proteomes" id="UP000299102"/>
    </source>
</evidence>
<comment type="caution">
    <text evidence="3">The sequence shown here is derived from an EMBL/GenBank/DDBJ whole genome shotgun (WGS) entry which is preliminary data.</text>
</comment>
<dbReference type="OrthoDB" id="9946071at2759"/>
<dbReference type="STRING" id="151549.A0A4C1U5X5"/>
<feature type="region of interest" description="Disordered" evidence="2">
    <location>
        <begin position="385"/>
        <end position="414"/>
    </location>
</feature>
<dbReference type="SUPFAM" id="SSF57196">
    <property type="entry name" value="EGF/Laminin"/>
    <property type="match status" value="1"/>
</dbReference>
<keyword evidence="1" id="KW-0175">Coiled coil</keyword>
<evidence type="ECO:0000256" key="1">
    <source>
        <dbReference type="SAM" id="Coils"/>
    </source>
</evidence>
<dbReference type="Gene3D" id="2.10.25.10">
    <property type="entry name" value="Laminin"/>
    <property type="match status" value="1"/>
</dbReference>
<dbReference type="CDD" id="cd00054">
    <property type="entry name" value="EGF_CA"/>
    <property type="match status" value="1"/>
</dbReference>
<dbReference type="Proteomes" id="UP000299102">
    <property type="component" value="Unassembled WGS sequence"/>
</dbReference>
<feature type="region of interest" description="Disordered" evidence="2">
    <location>
        <begin position="484"/>
        <end position="528"/>
    </location>
</feature>
<reference evidence="3 4" key="1">
    <citation type="journal article" date="2019" name="Commun. Biol.">
        <title>The bagworm genome reveals a unique fibroin gene that provides high tensile strength.</title>
        <authorList>
            <person name="Kono N."/>
            <person name="Nakamura H."/>
            <person name="Ohtoshi R."/>
            <person name="Tomita M."/>
            <person name="Numata K."/>
            <person name="Arakawa K."/>
        </authorList>
    </citation>
    <scope>NUCLEOTIDE SEQUENCE [LARGE SCALE GENOMIC DNA]</scope>
</reference>
<dbReference type="Gene3D" id="1.20.5.320">
    <property type="entry name" value="6-Phosphogluconate Dehydrogenase, domain 3"/>
    <property type="match status" value="1"/>
</dbReference>
<evidence type="ECO:0000256" key="2">
    <source>
        <dbReference type="SAM" id="MobiDB-lite"/>
    </source>
</evidence>
<keyword evidence="4" id="KW-1185">Reference proteome</keyword>
<protein>
    <submittedName>
        <fullName evidence="3">Uncharacterized protein</fullName>
    </submittedName>
</protein>
<gene>
    <name evidence="3" type="ORF">EVAR_10940_1</name>
</gene>
<feature type="coiled-coil region" evidence="1">
    <location>
        <begin position="322"/>
        <end position="349"/>
    </location>
</feature>
<organism evidence="3 4">
    <name type="scientific">Eumeta variegata</name>
    <name type="common">Bagworm moth</name>
    <name type="synonym">Eumeta japonica</name>
    <dbReference type="NCBI Taxonomy" id="151549"/>
    <lineage>
        <taxon>Eukaryota</taxon>
        <taxon>Metazoa</taxon>
        <taxon>Ecdysozoa</taxon>
        <taxon>Arthropoda</taxon>
        <taxon>Hexapoda</taxon>
        <taxon>Insecta</taxon>
        <taxon>Pterygota</taxon>
        <taxon>Neoptera</taxon>
        <taxon>Endopterygota</taxon>
        <taxon>Lepidoptera</taxon>
        <taxon>Glossata</taxon>
        <taxon>Ditrysia</taxon>
        <taxon>Tineoidea</taxon>
        <taxon>Psychidae</taxon>
        <taxon>Oiketicinae</taxon>
        <taxon>Eumeta</taxon>
    </lineage>
</organism>
<proteinExistence type="predicted"/>
<sequence length="560" mass="60770">MPVSVSPTAPTRTSLFALVPVALSVAISDRLSLAIRAAVLISEALRRIARTRAVCSSARLAQSQSDSMRVRPTARGAALLALVLVTAVGAPEARLPPSDTHTPEELRDGYFADDGYNEDAVDVSLSPPLVRILLTSPLPPLSDNIIHSKKDGDVLLSPLGLRVSMGNDDHPLYVPRKDGRARRRACCVRAAAATWRAQTSSACVCTVATLISTSLGVAFRKALTLAACSCANKRARCAASACGAHATRAMFSTRTTIAVGDSLSVLRCVNDPGGYHCECAPPHALAPDERRCLPPPPPAARIQEALPLVRASSRCLVSCETVARLSRRVAQLGDQLETVQRTIRRLQISDTEKVKEGKEQFAEGNFAYRVLDATAPLEGGYCRCERGPRGPTGPPGADGPKGEPGVRGPRGARGSKGSIDLMLLLLADLRHDIRNLEARVYKDGEVPSRFNLQQAWRRQHKEEKDSRRAQPVLEAYTGHTDHATNEPIVITPNGRSGEIPHEEIDPTTDWSHKRGEVEPSEANTVQVDEEDLMLHFRLLANITSAEDEDEELQDYDYSFY</sequence>
<accession>A0A4C1U5X5</accession>
<name>A0A4C1U5X5_EUMVA</name>
<evidence type="ECO:0000313" key="3">
    <source>
        <dbReference type="EMBL" id="GBP21762.1"/>
    </source>
</evidence>
<feature type="compositionally biased region" description="Basic and acidic residues" evidence="2">
    <location>
        <begin position="498"/>
        <end position="517"/>
    </location>
</feature>
<dbReference type="EMBL" id="BGZK01000132">
    <property type="protein sequence ID" value="GBP21762.1"/>
    <property type="molecule type" value="Genomic_DNA"/>
</dbReference>
<dbReference type="AlphaFoldDB" id="A0A4C1U5X5"/>